<dbReference type="Gene3D" id="3.40.50.150">
    <property type="entry name" value="Vaccinia Virus protein VP39"/>
    <property type="match status" value="1"/>
</dbReference>
<dbReference type="InterPro" id="IPR036388">
    <property type="entry name" value="WH-like_DNA-bd_sf"/>
</dbReference>
<dbReference type="Pfam" id="PF00891">
    <property type="entry name" value="Methyltransf_2"/>
    <property type="match status" value="1"/>
</dbReference>
<dbReference type="PROSITE" id="PS51683">
    <property type="entry name" value="SAM_OMT_II"/>
    <property type="match status" value="1"/>
</dbReference>
<dbReference type="PANTHER" id="PTHR11746">
    <property type="entry name" value="O-METHYLTRANSFERASE"/>
    <property type="match status" value="1"/>
</dbReference>
<dbReference type="InterPro" id="IPR001077">
    <property type="entry name" value="COMT_C"/>
</dbReference>
<dbReference type="SUPFAM" id="SSF46785">
    <property type="entry name" value="Winged helix' DNA-binding domain"/>
    <property type="match status" value="1"/>
</dbReference>
<dbReference type="GO" id="GO:0008171">
    <property type="term" value="F:O-methyltransferase activity"/>
    <property type="evidence" value="ECO:0007669"/>
    <property type="project" value="InterPro"/>
</dbReference>
<keyword evidence="6" id="KW-1185">Reference proteome</keyword>
<feature type="domain" description="O-methyltransferase C-terminal" evidence="4">
    <location>
        <begin position="96"/>
        <end position="166"/>
    </location>
</feature>
<dbReference type="STRING" id="55188.A0A2H5QU04"/>
<dbReference type="InterPro" id="IPR036390">
    <property type="entry name" value="WH_DNA-bd_sf"/>
</dbReference>
<evidence type="ECO:0000256" key="1">
    <source>
        <dbReference type="ARBA" id="ARBA00022603"/>
    </source>
</evidence>
<evidence type="ECO:0000313" key="6">
    <source>
        <dbReference type="Proteomes" id="UP000236630"/>
    </source>
</evidence>
<proteinExistence type="predicted"/>
<keyword evidence="3" id="KW-0949">S-adenosyl-L-methionine</keyword>
<keyword evidence="1" id="KW-0489">Methyltransferase</keyword>
<gene>
    <name evidence="5" type="ORF">CUMW_261360</name>
</gene>
<dbReference type="Proteomes" id="UP000236630">
    <property type="component" value="Unassembled WGS sequence"/>
</dbReference>
<dbReference type="SUPFAM" id="SSF53335">
    <property type="entry name" value="S-adenosyl-L-methionine-dependent methyltransferases"/>
    <property type="match status" value="1"/>
</dbReference>
<dbReference type="InterPro" id="IPR029063">
    <property type="entry name" value="SAM-dependent_MTases_sf"/>
</dbReference>
<evidence type="ECO:0000259" key="4">
    <source>
        <dbReference type="Pfam" id="PF00891"/>
    </source>
</evidence>
<organism evidence="5 6">
    <name type="scientific">Citrus unshiu</name>
    <name type="common">Satsuma mandarin</name>
    <name type="synonym">Citrus nobilis var. unshiu</name>
    <dbReference type="NCBI Taxonomy" id="55188"/>
    <lineage>
        <taxon>Eukaryota</taxon>
        <taxon>Viridiplantae</taxon>
        <taxon>Streptophyta</taxon>
        <taxon>Embryophyta</taxon>
        <taxon>Tracheophyta</taxon>
        <taxon>Spermatophyta</taxon>
        <taxon>Magnoliopsida</taxon>
        <taxon>eudicotyledons</taxon>
        <taxon>Gunneridae</taxon>
        <taxon>Pentapetalae</taxon>
        <taxon>rosids</taxon>
        <taxon>malvids</taxon>
        <taxon>Sapindales</taxon>
        <taxon>Rutaceae</taxon>
        <taxon>Aurantioideae</taxon>
        <taxon>Citrus</taxon>
    </lineage>
</organism>
<comment type="caution">
    <text evidence="5">The sequence shown here is derived from an EMBL/GenBank/DDBJ whole genome shotgun (WGS) entry which is preliminary data.</text>
</comment>
<dbReference type="GO" id="GO:0032259">
    <property type="term" value="P:methylation"/>
    <property type="evidence" value="ECO:0007669"/>
    <property type="project" value="UniProtKB-KW"/>
</dbReference>
<sequence length="185" mass="20183">MEPASGTILPMTIKSAIELGIASQLPTNNKKAPIILDSLLNLLAILSQKKDRSVQRLYGLAPVSKYFVPNEEGVSLAPTLLIIQDKVNMDSGSCVKDALLEGSVPFMKAHNGMDGFAVAAKDEKINNLFNQSMHNHTTIVMKEILETYKGFERLNQFVDVADGLGENKNILLTKISIISLNTIVT</sequence>
<dbReference type="AlphaFoldDB" id="A0A2H5QU04"/>
<evidence type="ECO:0000313" key="5">
    <source>
        <dbReference type="EMBL" id="GAY68079.1"/>
    </source>
</evidence>
<keyword evidence="2" id="KW-0808">Transferase</keyword>
<evidence type="ECO:0000256" key="2">
    <source>
        <dbReference type="ARBA" id="ARBA00022679"/>
    </source>
</evidence>
<dbReference type="Gene3D" id="1.10.10.10">
    <property type="entry name" value="Winged helix-like DNA-binding domain superfamily/Winged helix DNA-binding domain"/>
    <property type="match status" value="1"/>
</dbReference>
<accession>A0A2H5QU04</accession>
<dbReference type="EMBL" id="BDQV01000812">
    <property type="protein sequence ID" value="GAY68079.1"/>
    <property type="molecule type" value="Genomic_DNA"/>
</dbReference>
<protein>
    <recommendedName>
        <fullName evidence="4">O-methyltransferase C-terminal domain-containing protein</fullName>
    </recommendedName>
</protein>
<evidence type="ECO:0000256" key="3">
    <source>
        <dbReference type="ARBA" id="ARBA00022691"/>
    </source>
</evidence>
<reference evidence="5 6" key="1">
    <citation type="journal article" date="2017" name="Front. Genet.">
        <title>Draft sequencing of the heterozygous diploid genome of Satsuma (Citrus unshiu Marc.) using a hybrid assembly approach.</title>
        <authorList>
            <person name="Shimizu T."/>
            <person name="Tanizawa Y."/>
            <person name="Mochizuki T."/>
            <person name="Nagasaki H."/>
            <person name="Yoshioka T."/>
            <person name="Toyoda A."/>
            <person name="Fujiyama A."/>
            <person name="Kaminuma E."/>
            <person name="Nakamura Y."/>
        </authorList>
    </citation>
    <scope>NUCLEOTIDE SEQUENCE [LARGE SCALE GENOMIC DNA]</scope>
    <source>
        <strain evidence="6">cv. Miyagawa wase</strain>
    </source>
</reference>
<name>A0A2H5QU04_CITUN</name>
<dbReference type="InterPro" id="IPR016461">
    <property type="entry name" value="COMT-like"/>
</dbReference>